<organism evidence="13 14">
    <name type="scientific">Polyplax serrata</name>
    <name type="common">Common mouse louse</name>
    <dbReference type="NCBI Taxonomy" id="468196"/>
    <lineage>
        <taxon>Eukaryota</taxon>
        <taxon>Metazoa</taxon>
        <taxon>Ecdysozoa</taxon>
        <taxon>Arthropoda</taxon>
        <taxon>Hexapoda</taxon>
        <taxon>Insecta</taxon>
        <taxon>Pterygota</taxon>
        <taxon>Neoptera</taxon>
        <taxon>Paraneoptera</taxon>
        <taxon>Psocodea</taxon>
        <taxon>Troctomorpha</taxon>
        <taxon>Phthiraptera</taxon>
        <taxon>Anoplura</taxon>
        <taxon>Polyplacidae</taxon>
        <taxon>Polyplax</taxon>
    </lineage>
</organism>
<dbReference type="InterPro" id="IPR033745">
    <property type="entry name" value="Fis1_cytosol"/>
</dbReference>
<dbReference type="InterPro" id="IPR011990">
    <property type="entry name" value="TPR-like_helical_dom_sf"/>
</dbReference>
<keyword evidence="9 11" id="KW-0472">Membrane</keyword>
<dbReference type="InterPro" id="IPR028058">
    <property type="entry name" value="Fis1_TPR_N"/>
</dbReference>
<evidence type="ECO:0000256" key="4">
    <source>
        <dbReference type="ARBA" id="ARBA00022692"/>
    </source>
</evidence>
<evidence type="ECO:0000313" key="14">
    <source>
        <dbReference type="Proteomes" id="UP001372834"/>
    </source>
</evidence>
<dbReference type="CDD" id="cd12212">
    <property type="entry name" value="Fis1"/>
    <property type="match status" value="1"/>
</dbReference>
<evidence type="ECO:0000256" key="7">
    <source>
        <dbReference type="ARBA" id="ARBA00022989"/>
    </source>
</evidence>
<dbReference type="Pfam" id="PF14852">
    <property type="entry name" value="Fis1_TPR_N"/>
    <property type="match status" value="1"/>
</dbReference>
<evidence type="ECO:0000256" key="8">
    <source>
        <dbReference type="ARBA" id="ARBA00023128"/>
    </source>
</evidence>
<accession>A0AAN8P9F3</accession>
<keyword evidence="6 11" id="KW-1000">Mitochondrion outer membrane</keyword>
<keyword evidence="5" id="KW-0053">Apoptosis</keyword>
<dbReference type="SUPFAM" id="SSF48452">
    <property type="entry name" value="TPR-like"/>
    <property type="match status" value="1"/>
</dbReference>
<comment type="similarity">
    <text evidence="3 11">Belongs to the FIS1 family.</text>
</comment>
<dbReference type="InterPro" id="IPR028061">
    <property type="entry name" value="Fis1_TPR_C"/>
</dbReference>
<dbReference type="PANTHER" id="PTHR13247">
    <property type="entry name" value="TETRATRICOPEPTIDE REPEAT PROTEIN 11 TPR REPEAT PROTEIN 11"/>
    <property type="match status" value="1"/>
</dbReference>
<dbReference type="InterPro" id="IPR016543">
    <property type="entry name" value="Fis1"/>
</dbReference>
<evidence type="ECO:0000256" key="10">
    <source>
        <dbReference type="ARBA" id="ARBA00023140"/>
    </source>
</evidence>
<comment type="caution">
    <text evidence="13">The sequence shown here is derived from an EMBL/GenBank/DDBJ whole genome shotgun (WGS) entry which is preliminary data.</text>
</comment>
<evidence type="ECO:0000256" key="5">
    <source>
        <dbReference type="ARBA" id="ARBA00022703"/>
    </source>
</evidence>
<evidence type="ECO:0000256" key="6">
    <source>
        <dbReference type="ARBA" id="ARBA00022787"/>
    </source>
</evidence>
<dbReference type="Pfam" id="PF14853">
    <property type="entry name" value="Fis1_TPR_C"/>
    <property type="match status" value="1"/>
</dbReference>
<gene>
    <name evidence="13" type="ORF">RUM43_008499</name>
</gene>
<dbReference type="GO" id="GO:0005778">
    <property type="term" value="C:peroxisomal membrane"/>
    <property type="evidence" value="ECO:0007669"/>
    <property type="project" value="UniProtKB-SubCell"/>
</dbReference>
<dbReference type="GO" id="GO:0043653">
    <property type="term" value="P:mitochondrial fragmentation involved in apoptotic process"/>
    <property type="evidence" value="ECO:0007669"/>
    <property type="project" value="TreeGrafter"/>
</dbReference>
<name>A0AAN8P9F3_POLSC</name>
<comment type="domain">
    <text evidence="11">The C-terminus is required for mitochondrial localization, while the N-terminus is necessary for mitochondrial fission.</text>
</comment>
<dbReference type="GO" id="GO:0005741">
    <property type="term" value="C:mitochondrial outer membrane"/>
    <property type="evidence" value="ECO:0007669"/>
    <property type="project" value="UniProtKB-SubCell"/>
</dbReference>
<comment type="subcellular location">
    <subcellularLocation>
        <location evidence="2">Mitochondrion outer membrane</location>
        <topology evidence="2">Single-pass membrane protein</topology>
    </subcellularLocation>
    <subcellularLocation>
        <location evidence="1">Peroxisome membrane</location>
        <topology evidence="1">Single-pass membrane protein</topology>
    </subcellularLocation>
</comment>
<keyword evidence="8 11" id="KW-0496">Mitochondrion</keyword>
<dbReference type="GO" id="GO:0000422">
    <property type="term" value="P:autophagy of mitochondrion"/>
    <property type="evidence" value="ECO:0007669"/>
    <property type="project" value="TreeGrafter"/>
</dbReference>
<keyword evidence="7 12" id="KW-1133">Transmembrane helix</keyword>
<reference evidence="13 14" key="1">
    <citation type="submission" date="2023-10" db="EMBL/GenBank/DDBJ databases">
        <title>Genomes of two closely related lineages of the louse Polyplax serrata with different host specificities.</title>
        <authorList>
            <person name="Martinu J."/>
            <person name="Tarabai H."/>
            <person name="Stefka J."/>
            <person name="Hypsa V."/>
        </authorList>
    </citation>
    <scope>NUCLEOTIDE SEQUENCE [LARGE SCALE GENOMIC DNA]</scope>
    <source>
        <strain evidence="13">HR10_N</strain>
    </source>
</reference>
<dbReference type="Proteomes" id="UP001372834">
    <property type="component" value="Unassembled WGS sequence"/>
</dbReference>
<keyword evidence="4 12" id="KW-0812">Transmembrane</keyword>
<evidence type="ECO:0000256" key="12">
    <source>
        <dbReference type="SAM" id="Phobius"/>
    </source>
</evidence>
<evidence type="ECO:0000313" key="13">
    <source>
        <dbReference type="EMBL" id="KAK6622657.1"/>
    </source>
</evidence>
<dbReference type="PIRSF" id="PIRSF008835">
    <property type="entry name" value="TPR_repeat_11_Fis1"/>
    <property type="match status" value="1"/>
</dbReference>
<dbReference type="Gene3D" id="1.25.40.10">
    <property type="entry name" value="Tetratricopeptide repeat domain"/>
    <property type="match status" value="1"/>
</dbReference>
<keyword evidence="10" id="KW-0576">Peroxisome</keyword>
<dbReference type="GO" id="GO:0016559">
    <property type="term" value="P:peroxisome fission"/>
    <property type="evidence" value="ECO:0007669"/>
    <property type="project" value="TreeGrafter"/>
</dbReference>
<sequence length="152" mass="17257">MEKILNDIVSNEELKKYERIYNEQLKKEAGSITIKAQFEYAWCLVRSKFPADIKKGIMMLENLYNHDVEGRRDYLYYLSVGNIRIKEYSKALKFCRAFLEIEPTNSQVQELEKVITKKINKEGTIGIAITMAGILIVGALVSAGAALCKGKS</sequence>
<proteinExistence type="inferred from homology"/>
<protein>
    <recommendedName>
        <fullName evidence="11">Mitochondrial fission 1 protein</fullName>
    </recommendedName>
</protein>
<feature type="transmembrane region" description="Helical" evidence="12">
    <location>
        <begin position="125"/>
        <end position="148"/>
    </location>
</feature>
<evidence type="ECO:0000256" key="9">
    <source>
        <dbReference type="ARBA" id="ARBA00023136"/>
    </source>
</evidence>
<evidence type="ECO:0000256" key="11">
    <source>
        <dbReference type="PIRNR" id="PIRNR008835"/>
    </source>
</evidence>
<evidence type="ECO:0000256" key="3">
    <source>
        <dbReference type="ARBA" id="ARBA00008937"/>
    </source>
</evidence>
<dbReference type="GO" id="GO:0000266">
    <property type="term" value="P:mitochondrial fission"/>
    <property type="evidence" value="ECO:0007669"/>
    <property type="project" value="UniProtKB-UniRule"/>
</dbReference>
<evidence type="ECO:0000256" key="1">
    <source>
        <dbReference type="ARBA" id="ARBA00004549"/>
    </source>
</evidence>
<comment type="function">
    <text evidence="11">Involved in the fragmentation of the mitochondrial network and its perinuclear clustering.</text>
</comment>
<dbReference type="EMBL" id="JAWJWE010000038">
    <property type="protein sequence ID" value="KAK6622657.1"/>
    <property type="molecule type" value="Genomic_DNA"/>
</dbReference>
<evidence type="ECO:0000256" key="2">
    <source>
        <dbReference type="ARBA" id="ARBA00004572"/>
    </source>
</evidence>
<dbReference type="AlphaFoldDB" id="A0AAN8P9F3"/>
<dbReference type="FunFam" id="1.25.40.10:FF:000147">
    <property type="entry name" value="Mitochondrial fission 1 protein"/>
    <property type="match status" value="1"/>
</dbReference>
<dbReference type="PANTHER" id="PTHR13247:SF0">
    <property type="entry name" value="MITOCHONDRIAL FISSION 1 PROTEIN"/>
    <property type="match status" value="1"/>
</dbReference>